<keyword evidence="7" id="KW-0614">Plasmid</keyword>
<keyword evidence="2" id="KW-1003">Cell membrane</keyword>
<feature type="transmembrane region" description="Helical" evidence="6">
    <location>
        <begin position="47"/>
        <end position="69"/>
    </location>
</feature>
<name>A0A5Q0CH61_9HYPH</name>
<keyword evidence="5 6" id="KW-0472">Membrane</keyword>
<dbReference type="KEGG" id="rgr:FZ934_24615"/>
<keyword evidence="3 6" id="KW-0812">Transmembrane</keyword>
<proteinExistence type="predicted"/>
<evidence type="ECO:0000256" key="2">
    <source>
        <dbReference type="ARBA" id="ARBA00022475"/>
    </source>
</evidence>
<evidence type="ECO:0000313" key="8">
    <source>
        <dbReference type="Proteomes" id="UP000326881"/>
    </source>
</evidence>
<feature type="transmembrane region" description="Helical" evidence="6">
    <location>
        <begin position="7"/>
        <end position="27"/>
    </location>
</feature>
<sequence>MSAKKLLINAVLLLGLALAAYLLYRVFSRYSFAEITASVEGLPASRLSAGFAFAAMSYLCLTVFDWMGLRYAGRPLSYPKAALASFTGLSIGHSLGFAALSSGAVRYRYYSRWGLSGEEVARVIVFCGATVGIGLASLCGIVFVSNSHAAAALIGLPAAGVVALGVGCLAAIGGYLLLTLVIRAPLSVWRWRFKMPSFRLAVGQIVVGTLNFMAVAACLQQLLGPDAHFMETATAFVLANVAVLLTHVPGGLGVLEATVTALIPSASIGALVAFRVIYFLIPLLFGLVSFALGEIFLRARQNSTADQTAHERREAQPQSL</sequence>
<dbReference type="RefSeq" id="WP_153273402.1">
    <property type="nucleotide sequence ID" value="NZ_CP043499.1"/>
</dbReference>
<evidence type="ECO:0000256" key="6">
    <source>
        <dbReference type="SAM" id="Phobius"/>
    </source>
</evidence>
<organism evidence="7 8">
    <name type="scientific">Rhizobium grahamii</name>
    <dbReference type="NCBI Taxonomy" id="1120045"/>
    <lineage>
        <taxon>Bacteria</taxon>
        <taxon>Pseudomonadati</taxon>
        <taxon>Pseudomonadota</taxon>
        <taxon>Alphaproteobacteria</taxon>
        <taxon>Hyphomicrobiales</taxon>
        <taxon>Rhizobiaceae</taxon>
        <taxon>Rhizobium/Agrobacterium group</taxon>
        <taxon>Rhizobium</taxon>
    </lineage>
</organism>
<dbReference type="AlphaFoldDB" id="A0A5Q0CH61"/>
<feature type="transmembrane region" description="Helical" evidence="6">
    <location>
        <begin position="120"/>
        <end position="144"/>
    </location>
</feature>
<feature type="transmembrane region" description="Helical" evidence="6">
    <location>
        <begin position="81"/>
        <end position="100"/>
    </location>
</feature>
<dbReference type="GO" id="GO:0005886">
    <property type="term" value="C:plasma membrane"/>
    <property type="evidence" value="ECO:0007669"/>
    <property type="project" value="UniProtKB-SubCell"/>
</dbReference>
<evidence type="ECO:0000313" key="7">
    <source>
        <dbReference type="EMBL" id="QFY63439.1"/>
    </source>
</evidence>
<evidence type="ECO:0000256" key="5">
    <source>
        <dbReference type="ARBA" id="ARBA00023136"/>
    </source>
</evidence>
<dbReference type="InterPro" id="IPR022791">
    <property type="entry name" value="L-PG_synthase/AglD"/>
</dbReference>
<dbReference type="EMBL" id="CP043499">
    <property type="protein sequence ID" value="QFY63439.1"/>
    <property type="molecule type" value="Genomic_DNA"/>
</dbReference>
<feature type="transmembrane region" description="Helical" evidence="6">
    <location>
        <begin position="198"/>
        <end position="217"/>
    </location>
</feature>
<keyword evidence="8" id="KW-1185">Reference proteome</keyword>
<geneLocation type="plasmid" evidence="7 8">
    <name>unnamed</name>
</geneLocation>
<feature type="transmembrane region" description="Helical" evidence="6">
    <location>
        <begin position="268"/>
        <end position="292"/>
    </location>
</feature>
<comment type="subcellular location">
    <subcellularLocation>
        <location evidence="1">Cell membrane</location>
        <topology evidence="1">Multi-pass membrane protein</topology>
    </subcellularLocation>
</comment>
<feature type="transmembrane region" description="Helical" evidence="6">
    <location>
        <begin position="151"/>
        <end position="178"/>
    </location>
</feature>
<evidence type="ECO:0000256" key="4">
    <source>
        <dbReference type="ARBA" id="ARBA00022989"/>
    </source>
</evidence>
<dbReference type="Proteomes" id="UP000326881">
    <property type="component" value="Plasmid unnamed"/>
</dbReference>
<evidence type="ECO:0000256" key="3">
    <source>
        <dbReference type="ARBA" id="ARBA00022692"/>
    </source>
</evidence>
<accession>A0A5Q0CH61</accession>
<dbReference type="Pfam" id="PF03706">
    <property type="entry name" value="LPG_synthase_TM"/>
    <property type="match status" value="1"/>
</dbReference>
<dbReference type="OrthoDB" id="145485at2"/>
<reference evidence="7 8" key="1">
    <citation type="submission" date="2019-08" db="EMBL/GenBank/DDBJ databases">
        <title>Prosopis cineraria nodule microbiome.</title>
        <authorList>
            <person name="Ali R."/>
            <person name="Chaluvadi S.R."/>
            <person name="Wang X."/>
        </authorList>
    </citation>
    <scope>NUCLEOTIDE SEQUENCE [LARGE SCALE GENOMIC DNA]</scope>
    <source>
        <strain evidence="7 8">BG7</strain>
        <plasmid evidence="7 8">unnamed</plasmid>
    </source>
</reference>
<gene>
    <name evidence="7" type="ORF">FZ934_24615</name>
</gene>
<protein>
    <submittedName>
        <fullName evidence="7">UPF0104 family protein</fullName>
    </submittedName>
</protein>
<evidence type="ECO:0000256" key="1">
    <source>
        <dbReference type="ARBA" id="ARBA00004651"/>
    </source>
</evidence>
<keyword evidence="4 6" id="KW-1133">Transmembrane helix</keyword>
<feature type="transmembrane region" description="Helical" evidence="6">
    <location>
        <begin position="229"/>
        <end position="248"/>
    </location>
</feature>